<name>A0A7T5EPU7_9BACL</name>
<sequence length="249" mass="27470">MHLTVLGFQSPYPGPLGATPGYLLQTEGTNLLLDCGSGVLSQLARHLPVYELDALLLSHYHHDHIADVGVLQYGLMVHQIFGQRAKDRPLPIYAPAEPAGKTESLVYREATRFYPVEEESRLTIGDVQISFLRTDHGDGDPCYAMRLDAAGKSIVYGADSGPGTDWSRFASEVDLFICEATYLERTKPAQPNGHLSVKQAAATAEKLGCRSLLLTHLFHEYREEEVRAEAGEYRHGICHVAKIGLQIEV</sequence>
<evidence type="ECO:0000313" key="7">
    <source>
        <dbReference type="EMBL" id="QUO43644.1"/>
    </source>
</evidence>
<dbReference type="Pfam" id="PF12706">
    <property type="entry name" value="Lactamase_B_2"/>
    <property type="match status" value="1"/>
</dbReference>
<dbReference type="CDD" id="cd07716">
    <property type="entry name" value="RNaseZ_short-form-like_MBL-fold"/>
    <property type="match status" value="1"/>
</dbReference>
<dbReference type="Proteomes" id="UP000677234">
    <property type="component" value="Chromosome"/>
</dbReference>
<organism evidence="6 8">
    <name type="scientific">Brevibacillus composti</name>
    <dbReference type="NCBI Taxonomy" id="2796470"/>
    <lineage>
        <taxon>Bacteria</taxon>
        <taxon>Bacillati</taxon>
        <taxon>Bacillota</taxon>
        <taxon>Bacilli</taxon>
        <taxon>Bacillales</taxon>
        <taxon>Paenibacillaceae</taxon>
        <taxon>Brevibacillus</taxon>
    </lineage>
</organism>
<evidence type="ECO:0000256" key="4">
    <source>
        <dbReference type="ARBA" id="ARBA00048505"/>
    </source>
</evidence>
<dbReference type="PANTHER" id="PTHR46018">
    <property type="entry name" value="ZINC PHOSPHODIESTERASE ELAC PROTEIN 1"/>
    <property type="match status" value="1"/>
</dbReference>
<dbReference type="RefSeq" id="WP_198830066.1">
    <property type="nucleotide sequence ID" value="NZ_CP066308.1"/>
</dbReference>
<evidence type="ECO:0000256" key="3">
    <source>
        <dbReference type="ARBA" id="ARBA00034301"/>
    </source>
</evidence>
<dbReference type="InterPro" id="IPR001279">
    <property type="entry name" value="Metallo-B-lactamas"/>
</dbReference>
<comment type="catalytic activity">
    <reaction evidence="4">
        <text>3',5'-cyclic UMP + H2O = UMP + H(+)</text>
        <dbReference type="Rhea" id="RHEA:70575"/>
        <dbReference type="ChEBI" id="CHEBI:15377"/>
        <dbReference type="ChEBI" id="CHEBI:15378"/>
        <dbReference type="ChEBI" id="CHEBI:57865"/>
        <dbReference type="ChEBI" id="CHEBI:184387"/>
    </reaction>
    <physiologicalReaction direction="left-to-right" evidence="4">
        <dbReference type="Rhea" id="RHEA:70576"/>
    </physiologicalReaction>
</comment>
<feature type="domain" description="Metallo-beta-lactamase" evidence="5">
    <location>
        <begin position="18"/>
        <end position="194"/>
    </location>
</feature>
<keyword evidence="1" id="KW-0862">Zinc</keyword>
<dbReference type="KEGG" id="bcop:JD108_10345"/>
<comment type="catalytic activity">
    <reaction evidence="2">
        <text>3',5'-cyclic CMP + H2O = CMP + H(+)</text>
        <dbReference type="Rhea" id="RHEA:72675"/>
        <dbReference type="ChEBI" id="CHEBI:15377"/>
        <dbReference type="ChEBI" id="CHEBI:15378"/>
        <dbReference type="ChEBI" id="CHEBI:58003"/>
        <dbReference type="ChEBI" id="CHEBI:60377"/>
    </reaction>
    <physiologicalReaction direction="left-to-right" evidence="2">
        <dbReference type="Rhea" id="RHEA:72676"/>
    </physiologicalReaction>
</comment>
<evidence type="ECO:0000256" key="2">
    <source>
        <dbReference type="ARBA" id="ARBA00034221"/>
    </source>
</evidence>
<dbReference type="Gene3D" id="3.60.15.10">
    <property type="entry name" value="Ribonuclease Z/Hydroxyacylglutathione hydrolase-like"/>
    <property type="match status" value="1"/>
</dbReference>
<reference evidence="6 8" key="1">
    <citation type="submission" date="2020-12" db="EMBL/GenBank/DDBJ databases">
        <title>strain FJAT-54423T represents a novel species of the genus Brevibacillus.</title>
        <authorList>
            <person name="Tang R."/>
        </authorList>
    </citation>
    <scope>NUCLEOTIDE SEQUENCE [LARGE SCALE GENOMIC DNA]</scope>
    <source>
        <strain evidence="6 8">FJAT-54423</strain>
    </source>
</reference>
<evidence type="ECO:0000313" key="6">
    <source>
        <dbReference type="EMBL" id="QQE76571.1"/>
    </source>
</evidence>
<evidence type="ECO:0000259" key="5">
    <source>
        <dbReference type="SMART" id="SM00849"/>
    </source>
</evidence>
<evidence type="ECO:0000313" key="8">
    <source>
        <dbReference type="Proteomes" id="UP000595847"/>
    </source>
</evidence>
<protein>
    <submittedName>
        <fullName evidence="6">MBL fold metallo-hydrolase</fullName>
    </submittedName>
</protein>
<dbReference type="Proteomes" id="UP000595847">
    <property type="component" value="Chromosome"/>
</dbReference>
<accession>A0A7T5EPU7</accession>
<dbReference type="EMBL" id="CP073708">
    <property type="protein sequence ID" value="QUO43644.1"/>
    <property type="molecule type" value="Genomic_DNA"/>
</dbReference>
<keyword evidence="6" id="KW-0378">Hydrolase</keyword>
<dbReference type="EMBL" id="CP066308">
    <property type="protein sequence ID" value="QQE76571.1"/>
    <property type="molecule type" value="Genomic_DNA"/>
</dbReference>
<evidence type="ECO:0000256" key="1">
    <source>
        <dbReference type="ARBA" id="ARBA00022833"/>
    </source>
</evidence>
<dbReference type="PANTHER" id="PTHR46018:SF4">
    <property type="entry name" value="METALLO-HYDROLASE YHFI-RELATED"/>
    <property type="match status" value="1"/>
</dbReference>
<dbReference type="SMART" id="SM00849">
    <property type="entry name" value="Lactamase_B"/>
    <property type="match status" value="1"/>
</dbReference>
<gene>
    <name evidence="6" type="ORF">JD108_10345</name>
    <name evidence="7" type="ORF">KDJ56_10040</name>
</gene>
<comment type="function">
    <text evidence="3">Counteracts the endogenous Pycsar antiviral defense system. Phosphodiesterase that enables metal-dependent hydrolysis of host cyclic nucleotide Pycsar defense signals such as cCMP and cUMP.</text>
</comment>
<dbReference type="AlphaFoldDB" id="A0A7T5EPU7"/>
<evidence type="ECO:0000313" key="9">
    <source>
        <dbReference type="Proteomes" id="UP000677234"/>
    </source>
</evidence>
<dbReference type="InterPro" id="IPR036866">
    <property type="entry name" value="RibonucZ/Hydroxyglut_hydro"/>
</dbReference>
<dbReference type="SUPFAM" id="SSF56281">
    <property type="entry name" value="Metallo-hydrolase/oxidoreductase"/>
    <property type="match status" value="1"/>
</dbReference>
<dbReference type="GO" id="GO:0042781">
    <property type="term" value="F:3'-tRNA processing endoribonuclease activity"/>
    <property type="evidence" value="ECO:0007669"/>
    <property type="project" value="TreeGrafter"/>
</dbReference>
<keyword evidence="9" id="KW-1185">Reference proteome</keyword>
<reference evidence="7" key="2">
    <citation type="submission" date="2021-04" db="EMBL/GenBank/DDBJ databases">
        <title>Brevibacillus composti FJAT-54423, complete genome.</title>
        <authorList>
            <person name="Tang R."/>
        </authorList>
    </citation>
    <scope>NUCLEOTIDE SEQUENCE</scope>
    <source>
        <strain evidence="7">FJAT-54424</strain>
    </source>
</reference>
<proteinExistence type="predicted"/>